<evidence type="ECO:0008006" key="3">
    <source>
        <dbReference type="Google" id="ProtNLM"/>
    </source>
</evidence>
<dbReference type="Proteomes" id="UP000011682">
    <property type="component" value="Unassembled WGS sequence"/>
</dbReference>
<proteinExistence type="predicted"/>
<reference evidence="1" key="1">
    <citation type="submission" date="2013-05" db="EMBL/GenBank/DDBJ databases">
        <title>Genome assembly of Cystobacter fuscus DSM 2262.</title>
        <authorList>
            <person name="Sharma G."/>
            <person name="Khatri I."/>
            <person name="Kaur C."/>
            <person name="Mayilraj S."/>
            <person name="Subramanian S."/>
        </authorList>
    </citation>
    <scope>NUCLEOTIDE SEQUENCE [LARGE SCALE GENOMIC DNA]</scope>
    <source>
        <strain evidence="1">DSM 2262</strain>
    </source>
</reference>
<organism evidence="1 2">
    <name type="scientific">Cystobacter fuscus (strain ATCC 25194 / DSM 2262 / NBRC 100088 / M29)</name>
    <dbReference type="NCBI Taxonomy" id="1242864"/>
    <lineage>
        <taxon>Bacteria</taxon>
        <taxon>Pseudomonadati</taxon>
        <taxon>Myxococcota</taxon>
        <taxon>Myxococcia</taxon>
        <taxon>Myxococcales</taxon>
        <taxon>Cystobacterineae</taxon>
        <taxon>Archangiaceae</taxon>
        <taxon>Cystobacter</taxon>
    </lineage>
</organism>
<comment type="caution">
    <text evidence="1">The sequence shown here is derived from an EMBL/GenBank/DDBJ whole genome shotgun (WGS) entry which is preliminary data.</text>
</comment>
<dbReference type="eggNOG" id="ENOG502ZAED">
    <property type="taxonomic scope" value="Bacteria"/>
</dbReference>
<dbReference type="AlphaFoldDB" id="S9P8V4"/>
<evidence type="ECO:0000313" key="1">
    <source>
        <dbReference type="EMBL" id="EPX59551.1"/>
    </source>
</evidence>
<keyword evidence="2" id="KW-1185">Reference proteome</keyword>
<gene>
    <name evidence="1" type="ORF">D187_003041</name>
</gene>
<dbReference type="EMBL" id="ANAH02000017">
    <property type="protein sequence ID" value="EPX59551.1"/>
    <property type="molecule type" value="Genomic_DNA"/>
</dbReference>
<protein>
    <recommendedName>
        <fullName evidence="3">Pentapeptide repeat protein</fullName>
    </recommendedName>
</protein>
<sequence>MVMTWLENVIFKDQKIENERLELTDKNSLYYLSTGLTLRNCTVVLKVPAGRLIIKQAQFIDCTFEVKQELKNHQFWVAASLKGCRFKGKLTGCDFGYWPEYGSDPWFQHGTIEDCDFTEASLDACRIMGSDPAAIRFPKWPCFTILDPIERAAELRSVKWPGRYGSVVVDELHTHPPRTRALTEHAPTIAKRFDTTPEELRATIEKFDCIIY</sequence>
<accession>S9P8V4</accession>
<dbReference type="Gene3D" id="2.160.20.80">
    <property type="entry name" value="E3 ubiquitin-protein ligase SopA"/>
    <property type="match status" value="1"/>
</dbReference>
<evidence type="ECO:0000313" key="2">
    <source>
        <dbReference type="Proteomes" id="UP000011682"/>
    </source>
</evidence>
<name>S9P8V4_CYSF2</name>